<protein>
    <submittedName>
        <fullName evidence="2">Uncharacterized protein LOC111490959</fullName>
    </submittedName>
</protein>
<dbReference type="Proteomes" id="UP000504608">
    <property type="component" value="Unplaced"/>
</dbReference>
<keyword evidence="1" id="KW-1185">Reference proteome</keyword>
<dbReference type="KEGG" id="cmax:111490959"/>
<dbReference type="GeneID" id="111490959"/>
<sequence length="148" mass="16945">MQFSSISGFAFWVSVGFMGTEEMSVVSPSADRLQKAGTTEGTSHVNHWKRRNLSLEIPSRTPDLVAKRMPPSSSPTPREVNFVLHLPLQMMLYLLDLRGHLRQDPNHPLKVSYQNLASFTEVRRMLRRCPALFLRLHLHGHMKSLLKL</sequence>
<evidence type="ECO:0000313" key="1">
    <source>
        <dbReference type="Proteomes" id="UP000504608"/>
    </source>
</evidence>
<gene>
    <name evidence="2" type="primary">LOC111490959</name>
</gene>
<reference evidence="2" key="1">
    <citation type="submission" date="2025-08" db="UniProtKB">
        <authorList>
            <consortium name="RefSeq"/>
        </authorList>
    </citation>
    <scope>IDENTIFICATION</scope>
    <source>
        <tissue evidence="2">Young leaves</tissue>
    </source>
</reference>
<name>A0A6J1K5L0_CUCMA</name>
<organism evidence="1 2">
    <name type="scientific">Cucurbita maxima</name>
    <name type="common">Pumpkin</name>
    <name type="synonym">Winter squash</name>
    <dbReference type="NCBI Taxonomy" id="3661"/>
    <lineage>
        <taxon>Eukaryota</taxon>
        <taxon>Viridiplantae</taxon>
        <taxon>Streptophyta</taxon>
        <taxon>Embryophyta</taxon>
        <taxon>Tracheophyta</taxon>
        <taxon>Spermatophyta</taxon>
        <taxon>Magnoliopsida</taxon>
        <taxon>eudicotyledons</taxon>
        <taxon>Gunneridae</taxon>
        <taxon>Pentapetalae</taxon>
        <taxon>rosids</taxon>
        <taxon>fabids</taxon>
        <taxon>Cucurbitales</taxon>
        <taxon>Cucurbitaceae</taxon>
        <taxon>Cucurbiteae</taxon>
        <taxon>Cucurbita</taxon>
    </lineage>
</organism>
<dbReference type="RefSeq" id="XP_022995399.1">
    <property type="nucleotide sequence ID" value="XM_023139631.1"/>
</dbReference>
<evidence type="ECO:0000313" key="2">
    <source>
        <dbReference type="RefSeq" id="XP_022995399.1"/>
    </source>
</evidence>
<proteinExistence type="predicted"/>
<dbReference type="AlphaFoldDB" id="A0A6J1K5L0"/>
<accession>A0A6J1K5L0</accession>